<evidence type="ECO:0000313" key="2">
    <source>
        <dbReference type="Proteomes" id="UP000012371"/>
    </source>
</evidence>
<reference evidence="1" key="1">
    <citation type="submission" date="2013-03" db="EMBL/GenBank/DDBJ databases">
        <authorList>
            <person name="Harkins D.M."/>
            <person name="Durkin A.S."/>
            <person name="Brinkac L.M."/>
            <person name="Haft D.H."/>
            <person name="Selengut J.D."/>
            <person name="Sanka R."/>
            <person name="DePew J."/>
            <person name="Purushe J."/>
            <person name="Hartskeerl R.A."/>
            <person name="Ahmed A."/>
            <person name="van der Linden H."/>
            <person name="Goris M.G.A."/>
            <person name="Vinetz J.M."/>
            <person name="Sutton G.G."/>
            <person name="Nierman W.C."/>
            <person name="Fouts D.E."/>
        </authorList>
    </citation>
    <scope>NUCLEOTIDE SEQUENCE [LARGE SCALE GENOMIC DNA]</scope>
    <source>
        <strain evidence="1">LT 11-33</strain>
    </source>
</reference>
<dbReference type="RefSeq" id="WP_002973630.1">
    <property type="nucleotide sequence ID" value="NZ_AOGW02000010.1"/>
</dbReference>
<dbReference type="OrthoDB" id="9805604at2"/>
<accession>N1VW17</accession>
<dbReference type="Proteomes" id="UP000012371">
    <property type="component" value="Unassembled WGS sequence"/>
</dbReference>
<name>N1VW17_9LEPT</name>
<dbReference type="Pfam" id="PF02348">
    <property type="entry name" value="CTP_transf_3"/>
    <property type="match status" value="1"/>
</dbReference>
<dbReference type="InterPro" id="IPR003329">
    <property type="entry name" value="Cytidylyl_trans"/>
</dbReference>
<comment type="caution">
    <text evidence="1">The sequence shown here is derived from an EMBL/GenBank/DDBJ whole genome shotgun (WGS) entry which is preliminary data.</text>
</comment>
<gene>
    <name evidence="1" type="primary">pseF</name>
    <name evidence="1" type="ORF">LEP1GSC203_1234</name>
</gene>
<dbReference type="NCBIfam" id="TIGR03584">
    <property type="entry name" value="PseF"/>
    <property type="match status" value="1"/>
</dbReference>
<dbReference type="InterPro" id="IPR050793">
    <property type="entry name" value="CMP-NeuNAc_synthase"/>
</dbReference>
<protein>
    <submittedName>
        <fullName evidence="1">Pseudaminic acid CMP-transferase</fullName>
        <ecNumber evidence="1">2.7.7.-</ecNumber>
    </submittedName>
</protein>
<keyword evidence="1" id="KW-0808">Transferase</keyword>
<dbReference type="PANTHER" id="PTHR21485">
    <property type="entry name" value="HAD SUPERFAMILY MEMBERS CMAS AND KDSC"/>
    <property type="match status" value="1"/>
</dbReference>
<dbReference type="InterPro" id="IPR029044">
    <property type="entry name" value="Nucleotide-diphossugar_trans"/>
</dbReference>
<evidence type="ECO:0000313" key="1">
    <source>
        <dbReference type="EMBL" id="EMY60972.1"/>
    </source>
</evidence>
<dbReference type="GO" id="GO:0008781">
    <property type="term" value="F:N-acylneuraminate cytidylyltransferase activity"/>
    <property type="evidence" value="ECO:0007669"/>
    <property type="project" value="TreeGrafter"/>
</dbReference>
<dbReference type="EMBL" id="AOGW02000010">
    <property type="protein sequence ID" value="EMY60972.1"/>
    <property type="molecule type" value="Genomic_DNA"/>
</dbReference>
<dbReference type="PANTHER" id="PTHR21485:SF6">
    <property type="entry name" value="N-ACYLNEURAMINATE CYTIDYLYLTRANSFERASE-RELATED"/>
    <property type="match status" value="1"/>
</dbReference>
<organism evidence="1 2">
    <name type="scientific">Leptospira terpstrae serovar Hualin str. LT 11-33 = ATCC 700639</name>
    <dbReference type="NCBI Taxonomy" id="1257025"/>
    <lineage>
        <taxon>Bacteria</taxon>
        <taxon>Pseudomonadati</taxon>
        <taxon>Spirochaetota</taxon>
        <taxon>Spirochaetia</taxon>
        <taxon>Leptospirales</taxon>
        <taxon>Leptospiraceae</taxon>
        <taxon>Leptospira</taxon>
    </lineage>
</organism>
<dbReference type="STRING" id="1257025.LEP1GSC203_1234"/>
<keyword evidence="1" id="KW-0548">Nucleotidyltransferase</keyword>
<sequence>MNSILAIITARGGSKRIPRKNIKDFCGIPIISYPINTALDSKLFQNVMVSTDDLEIKRISENFGAEVPFLRSSKNSDDFATTADVILEVLETYEKQFGRKFEYACCIYPTSPLLKKDLLAKALELLETKNADSVFPIIRYSSPIQRALIENADGFIEMIQPENRQVRSQDLHPAFFDAGQFYFLNVNTFMIKRKLWTERSIGLEISDLEAQDIDNESDWKIAELKYKLLYSK</sequence>
<dbReference type="EC" id="2.7.7.-" evidence="1"/>
<keyword evidence="2" id="KW-1185">Reference proteome</keyword>
<dbReference type="AlphaFoldDB" id="N1VW17"/>
<dbReference type="InterPro" id="IPR020039">
    <property type="entry name" value="PseF"/>
</dbReference>
<proteinExistence type="predicted"/>
<dbReference type="CDD" id="cd02513">
    <property type="entry name" value="CMP-NeuAc_Synthase"/>
    <property type="match status" value="1"/>
</dbReference>
<dbReference type="SUPFAM" id="SSF53448">
    <property type="entry name" value="Nucleotide-diphospho-sugar transferases"/>
    <property type="match status" value="1"/>
</dbReference>
<dbReference type="Gene3D" id="3.90.550.10">
    <property type="entry name" value="Spore Coat Polysaccharide Biosynthesis Protein SpsA, Chain A"/>
    <property type="match status" value="1"/>
</dbReference>